<protein>
    <recommendedName>
        <fullName evidence="3">F-box domain-containing protein</fullName>
    </recommendedName>
</protein>
<dbReference type="AlphaFoldDB" id="A0A2H3DTI7"/>
<accession>A0A2H3DTI7</accession>
<evidence type="ECO:0000313" key="1">
    <source>
        <dbReference type="EMBL" id="PBK92417.1"/>
    </source>
</evidence>
<gene>
    <name evidence="1" type="ORF">ARMGADRAFT_1030723</name>
</gene>
<dbReference type="EMBL" id="KZ293658">
    <property type="protein sequence ID" value="PBK92417.1"/>
    <property type="molecule type" value="Genomic_DNA"/>
</dbReference>
<name>A0A2H3DTI7_ARMGA</name>
<dbReference type="InterPro" id="IPR032675">
    <property type="entry name" value="LRR_dom_sf"/>
</dbReference>
<dbReference type="Proteomes" id="UP000217790">
    <property type="component" value="Unassembled WGS sequence"/>
</dbReference>
<dbReference type="SUPFAM" id="SSF52047">
    <property type="entry name" value="RNI-like"/>
    <property type="match status" value="1"/>
</dbReference>
<dbReference type="OrthoDB" id="2885028at2759"/>
<organism evidence="1 2">
    <name type="scientific">Armillaria gallica</name>
    <name type="common">Bulbous honey fungus</name>
    <name type="synonym">Armillaria bulbosa</name>
    <dbReference type="NCBI Taxonomy" id="47427"/>
    <lineage>
        <taxon>Eukaryota</taxon>
        <taxon>Fungi</taxon>
        <taxon>Dikarya</taxon>
        <taxon>Basidiomycota</taxon>
        <taxon>Agaricomycotina</taxon>
        <taxon>Agaricomycetes</taxon>
        <taxon>Agaricomycetidae</taxon>
        <taxon>Agaricales</taxon>
        <taxon>Marasmiineae</taxon>
        <taxon>Physalacriaceae</taxon>
        <taxon>Armillaria</taxon>
    </lineage>
</organism>
<proteinExistence type="predicted"/>
<keyword evidence="2" id="KW-1185">Reference proteome</keyword>
<reference evidence="2" key="1">
    <citation type="journal article" date="2017" name="Nat. Ecol. Evol.">
        <title>Genome expansion and lineage-specific genetic innovations in the forest pathogenic fungi Armillaria.</title>
        <authorList>
            <person name="Sipos G."/>
            <person name="Prasanna A.N."/>
            <person name="Walter M.C."/>
            <person name="O'Connor E."/>
            <person name="Balint B."/>
            <person name="Krizsan K."/>
            <person name="Kiss B."/>
            <person name="Hess J."/>
            <person name="Varga T."/>
            <person name="Slot J."/>
            <person name="Riley R."/>
            <person name="Boka B."/>
            <person name="Rigling D."/>
            <person name="Barry K."/>
            <person name="Lee J."/>
            <person name="Mihaltcheva S."/>
            <person name="LaButti K."/>
            <person name="Lipzen A."/>
            <person name="Waldron R."/>
            <person name="Moloney N.M."/>
            <person name="Sperisen C."/>
            <person name="Kredics L."/>
            <person name="Vagvoelgyi C."/>
            <person name="Patrignani A."/>
            <person name="Fitzpatrick D."/>
            <person name="Nagy I."/>
            <person name="Doyle S."/>
            <person name="Anderson J.B."/>
            <person name="Grigoriev I.V."/>
            <person name="Gueldener U."/>
            <person name="Muensterkoetter M."/>
            <person name="Nagy L.G."/>
        </authorList>
    </citation>
    <scope>NUCLEOTIDE SEQUENCE [LARGE SCALE GENOMIC DNA]</scope>
    <source>
        <strain evidence="2">Ar21-2</strain>
    </source>
</reference>
<evidence type="ECO:0008006" key="3">
    <source>
        <dbReference type="Google" id="ProtNLM"/>
    </source>
</evidence>
<dbReference type="InParanoid" id="A0A2H3DTI7"/>
<dbReference type="Gene3D" id="3.80.10.10">
    <property type="entry name" value="Ribonuclease Inhibitor"/>
    <property type="match status" value="1"/>
</dbReference>
<evidence type="ECO:0000313" key="2">
    <source>
        <dbReference type="Proteomes" id="UP000217790"/>
    </source>
</evidence>
<sequence length="350" mass="40047">MDVLKDLTALHSSLQSLHTCIMIFSDGTEPPVYSEEVQYKIEFCRDAPKLQKVVLWEAGPLPYSGYIVLPWNHIKIFKCTGVTFWVNAHEILGILQEARNLEECILHCQVLDDTTINFDYRVVACPKLRSFCSIGDDRRWATGVRTLLDNMEAPALTHLDIAFEDLLANGDITHVMPLIMKFAERSRCKLTYLRVANMMVSREDTSYILQSFNSLEELHLSNVGPDALINVFLRQLTFDSQNGVVPCALPMLHTLHLEGEWSFSATDFVEMAAWRRTHHYVPLRRLDLFVKEDKNVDITLRHGNLLHSIYSALSIYERGGLSFNVAHVYSEQYEDTLMCMHRAPGEPESP</sequence>